<evidence type="ECO:0000313" key="2">
    <source>
        <dbReference type="Proteomes" id="UP000265618"/>
    </source>
</evidence>
<organism evidence="1 2">
    <name type="scientific">Kipferlia bialata</name>
    <dbReference type="NCBI Taxonomy" id="797122"/>
    <lineage>
        <taxon>Eukaryota</taxon>
        <taxon>Metamonada</taxon>
        <taxon>Carpediemonas-like organisms</taxon>
        <taxon>Kipferlia</taxon>
    </lineage>
</organism>
<accession>A0A9K3GM59</accession>
<sequence length="328" mass="36591">HPTLESIDVIDQTIFVETKESLDSPMLGGMSTRQLNVRAIDGVIRWALDSVTTHTASAPTNMHSIGSVSTDAPPSALLDNLLVLFHQHQYTLGQVRLLRSPGRPLSQLVRAHLASHRYRQAADVFVANTDNQDVSRLWRQLVVTLAQAQRHDAQDMQEGERDPEKEDAWRRGLVLEVVNATVVASIATPVEVTDHMASIGVPLETVREFLYRALDQAENACRKHSDGLAQAQSLYRHTCQRVSDLETQPVAYSGTARCSVCRDSGDCVYYYSTRPRDTGTESRRDPRGHTRQSWTESWLVLRVLSSPRLCMETGGADGKLSPLTPRQR</sequence>
<evidence type="ECO:0000313" key="1">
    <source>
        <dbReference type="EMBL" id="GIQ87270.1"/>
    </source>
</evidence>
<gene>
    <name evidence="1" type="ORF">KIPB_009274</name>
</gene>
<comment type="caution">
    <text evidence="1">The sequence shown here is derived from an EMBL/GenBank/DDBJ whole genome shotgun (WGS) entry which is preliminary data.</text>
</comment>
<keyword evidence="2" id="KW-1185">Reference proteome</keyword>
<name>A0A9K3GM59_9EUKA</name>
<proteinExistence type="predicted"/>
<dbReference type="Proteomes" id="UP000265618">
    <property type="component" value="Unassembled WGS sequence"/>
</dbReference>
<reference evidence="1 2" key="1">
    <citation type="journal article" date="2018" name="PLoS ONE">
        <title>The draft genome of Kipferlia bialata reveals reductive genome evolution in fornicate parasites.</title>
        <authorList>
            <person name="Tanifuji G."/>
            <person name="Takabayashi S."/>
            <person name="Kume K."/>
            <person name="Takagi M."/>
            <person name="Nakayama T."/>
            <person name="Kamikawa R."/>
            <person name="Inagaki Y."/>
            <person name="Hashimoto T."/>
        </authorList>
    </citation>
    <scope>NUCLEOTIDE SEQUENCE [LARGE SCALE GENOMIC DNA]</scope>
    <source>
        <strain evidence="1">NY0173</strain>
    </source>
</reference>
<dbReference type="EMBL" id="BDIP01003099">
    <property type="protein sequence ID" value="GIQ87270.1"/>
    <property type="molecule type" value="Genomic_DNA"/>
</dbReference>
<protein>
    <submittedName>
        <fullName evidence="1">Uncharacterized protein</fullName>
    </submittedName>
</protein>
<dbReference type="AlphaFoldDB" id="A0A9K3GM59"/>
<feature type="non-terminal residue" evidence="1">
    <location>
        <position position="328"/>
    </location>
</feature>